<dbReference type="GeneID" id="55563980"/>
<name>F8D6G2_HALXS</name>
<keyword evidence="3" id="KW-1185">Reference proteome</keyword>
<dbReference type="eggNOG" id="arCOG10717">
    <property type="taxonomic scope" value="Archaea"/>
</dbReference>
<dbReference type="OrthoDB" id="160758at2157"/>
<evidence type="ECO:0000313" key="2">
    <source>
        <dbReference type="EMBL" id="AEH36549.1"/>
    </source>
</evidence>
<evidence type="ECO:0000313" key="3">
    <source>
        <dbReference type="Proteomes" id="UP000006794"/>
    </source>
</evidence>
<dbReference type="Proteomes" id="UP000006794">
    <property type="component" value="Chromosome"/>
</dbReference>
<feature type="region of interest" description="Disordered" evidence="1">
    <location>
        <begin position="1"/>
        <end position="27"/>
    </location>
</feature>
<accession>F8D6G2</accession>
<dbReference type="KEGG" id="hxa:Halxa_1922"/>
<dbReference type="EMBL" id="CP002839">
    <property type="protein sequence ID" value="AEH36549.1"/>
    <property type="molecule type" value="Genomic_DNA"/>
</dbReference>
<protein>
    <submittedName>
        <fullName evidence="2">Uncharacterized protein</fullName>
    </submittedName>
</protein>
<organism evidence="2 3">
    <name type="scientific">Halopiger xanaduensis (strain DSM 18323 / JCM 14033 / SH-6)</name>
    <dbReference type="NCBI Taxonomy" id="797210"/>
    <lineage>
        <taxon>Archaea</taxon>
        <taxon>Methanobacteriati</taxon>
        <taxon>Methanobacteriota</taxon>
        <taxon>Stenosarchaea group</taxon>
        <taxon>Halobacteria</taxon>
        <taxon>Halobacteriales</taxon>
        <taxon>Natrialbaceae</taxon>
        <taxon>Halopiger</taxon>
    </lineage>
</organism>
<dbReference type="AlphaFoldDB" id="F8D6G2"/>
<dbReference type="RefSeq" id="WP_013879442.1">
    <property type="nucleotide sequence ID" value="NC_015666.1"/>
</dbReference>
<evidence type="ECO:0000256" key="1">
    <source>
        <dbReference type="SAM" id="MobiDB-lite"/>
    </source>
</evidence>
<gene>
    <name evidence="2" type="ordered locus">Halxa_1922</name>
</gene>
<proteinExistence type="predicted"/>
<sequence>MDAPASESEDPITGVRLERPEPPLYMPGTPTASFLEYLELAVAALRR</sequence>
<dbReference type="HOGENOM" id="CLU_216664_0_0_2"/>
<reference evidence="2 3" key="1">
    <citation type="journal article" date="2012" name="Stand. Genomic Sci.">
        <title>Complete genome sequence of Halopiger xanaduensis type strain (SH-6(T)).</title>
        <authorList>
            <person name="Anderson I."/>
            <person name="Tindall B.J."/>
            <person name="Rohde M."/>
            <person name="Lucas S."/>
            <person name="Han J."/>
            <person name="Lapidus A."/>
            <person name="Cheng J.F."/>
            <person name="Goodwin L."/>
            <person name="Pitluck S."/>
            <person name="Peters L."/>
            <person name="Pati A."/>
            <person name="Mikhailova N."/>
            <person name="Pagani I."/>
            <person name="Teshima H."/>
            <person name="Han C."/>
            <person name="Tapia R."/>
            <person name="Land M."/>
            <person name="Woyke T."/>
            <person name="Klenk H.P."/>
            <person name="Kyrpides N."/>
            <person name="Ivanova N."/>
        </authorList>
    </citation>
    <scope>NUCLEOTIDE SEQUENCE [LARGE SCALE GENOMIC DNA]</scope>
    <source>
        <strain evidence="3">DSM 18323 / JCM 14033 / SH-6</strain>
    </source>
</reference>